<comment type="caution">
    <text evidence="10">The sequence shown here is derived from an EMBL/GenBank/DDBJ whole genome shotgun (WGS) entry which is preliminary data.</text>
</comment>
<dbReference type="InterPro" id="IPR058533">
    <property type="entry name" value="Cation_efflux_TM"/>
</dbReference>
<evidence type="ECO:0000256" key="7">
    <source>
        <dbReference type="SAM" id="Phobius"/>
    </source>
</evidence>
<dbReference type="Gene3D" id="3.30.70.1350">
    <property type="entry name" value="Cation efflux protein, cytoplasmic domain"/>
    <property type="match status" value="1"/>
</dbReference>
<dbReference type="Gene3D" id="1.20.1510.10">
    <property type="entry name" value="Cation efflux protein transmembrane domain"/>
    <property type="match status" value="1"/>
</dbReference>
<dbReference type="GO" id="GO:0015086">
    <property type="term" value="F:cadmium ion transmembrane transporter activity"/>
    <property type="evidence" value="ECO:0007669"/>
    <property type="project" value="TreeGrafter"/>
</dbReference>
<keyword evidence="11" id="KW-1185">Reference proteome</keyword>
<feature type="transmembrane region" description="Helical" evidence="7">
    <location>
        <begin position="12"/>
        <end position="35"/>
    </location>
</feature>
<dbReference type="NCBIfam" id="TIGR01297">
    <property type="entry name" value="CDF"/>
    <property type="match status" value="1"/>
</dbReference>
<dbReference type="Pfam" id="PF16916">
    <property type="entry name" value="ZT_dimer"/>
    <property type="match status" value="1"/>
</dbReference>
<dbReference type="InterPro" id="IPR027469">
    <property type="entry name" value="Cation_efflux_TMD_sf"/>
</dbReference>
<dbReference type="PANTHER" id="PTHR43840:SF15">
    <property type="entry name" value="MITOCHONDRIAL METAL TRANSPORTER 1-RELATED"/>
    <property type="match status" value="1"/>
</dbReference>
<dbReference type="GO" id="GO:0006882">
    <property type="term" value="P:intracellular zinc ion homeostasis"/>
    <property type="evidence" value="ECO:0007669"/>
    <property type="project" value="TreeGrafter"/>
</dbReference>
<feature type="transmembrane region" description="Helical" evidence="7">
    <location>
        <begin position="86"/>
        <end position="107"/>
    </location>
</feature>
<accession>A0A3M9N401</accession>
<evidence type="ECO:0000256" key="6">
    <source>
        <dbReference type="ARBA" id="ARBA00023136"/>
    </source>
</evidence>
<reference evidence="10 11" key="1">
    <citation type="submission" date="2018-11" db="EMBL/GenBank/DDBJ databases">
        <title>Rufibacter latericius sp. nov., isolated from water in Baiyang Lake.</title>
        <authorList>
            <person name="Yang Y."/>
        </authorList>
    </citation>
    <scope>NUCLEOTIDE SEQUENCE [LARGE SCALE GENOMIC DNA]</scope>
    <source>
        <strain evidence="10 11">MCC P1</strain>
    </source>
</reference>
<evidence type="ECO:0000256" key="4">
    <source>
        <dbReference type="ARBA" id="ARBA00022692"/>
    </source>
</evidence>
<feature type="transmembrane region" description="Helical" evidence="7">
    <location>
        <begin position="47"/>
        <end position="65"/>
    </location>
</feature>
<keyword evidence="4 7" id="KW-0812">Transmembrane</keyword>
<dbReference type="EMBL" id="RJJE01000003">
    <property type="protein sequence ID" value="RNI31913.1"/>
    <property type="molecule type" value="Genomic_DNA"/>
</dbReference>
<feature type="domain" description="Cation efflux protein cytoplasmic" evidence="9">
    <location>
        <begin position="217"/>
        <end position="291"/>
    </location>
</feature>
<feature type="transmembrane region" description="Helical" evidence="7">
    <location>
        <begin position="182"/>
        <end position="200"/>
    </location>
</feature>
<evidence type="ECO:0000313" key="10">
    <source>
        <dbReference type="EMBL" id="RNI31913.1"/>
    </source>
</evidence>
<dbReference type="PANTHER" id="PTHR43840">
    <property type="entry name" value="MITOCHONDRIAL METAL TRANSPORTER 1-RELATED"/>
    <property type="match status" value="1"/>
</dbReference>
<dbReference type="OrthoDB" id="9806522at2"/>
<feature type="transmembrane region" description="Helical" evidence="7">
    <location>
        <begin position="119"/>
        <end position="137"/>
    </location>
</feature>
<dbReference type="SUPFAM" id="SSF161111">
    <property type="entry name" value="Cation efflux protein transmembrane domain-like"/>
    <property type="match status" value="1"/>
</dbReference>
<evidence type="ECO:0000313" key="11">
    <source>
        <dbReference type="Proteomes" id="UP000271010"/>
    </source>
</evidence>
<protein>
    <submittedName>
        <fullName evidence="10">Cation transporter</fullName>
    </submittedName>
</protein>
<dbReference type="AlphaFoldDB" id="A0A3M9N401"/>
<proteinExistence type="inferred from homology"/>
<evidence type="ECO:0000256" key="5">
    <source>
        <dbReference type="ARBA" id="ARBA00022989"/>
    </source>
</evidence>
<dbReference type="InterPro" id="IPR036837">
    <property type="entry name" value="Cation_efflux_CTD_sf"/>
</dbReference>
<organism evidence="10 11">
    <name type="scientific">Rufibacter immobilis</name>
    <dbReference type="NCBI Taxonomy" id="1348778"/>
    <lineage>
        <taxon>Bacteria</taxon>
        <taxon>Pseudomonadati</taxon>
        <taxon>Bacteroidota</taxon>
        <taxon>Cytophagia</taxon>
        <taxon>Cytophagales</taxon>
        <taxon>Hymenobacteraceae</taxon>
        <taxon>Rufibacter</taxon>
    </lineage>
</organism>
<dbReference type="GO" id="GO:0015341">
    <property type="term" value="F:zinc efflux antiporter activity"/>
    <property type="evidence" value="ECO:0007669"/>
    <property type="project" value="TreeGrafter"/>
</dbReference>
<keyword evidence="6 7" id="KW-0472">Membrane</keyword>
<feature type="domain" description="Cation efflux protein transmembrane" evidence="8">
    <location>
        <begin position="16"/>
        <end position="205"/>
    </location>
</feature>
<dbReference type="InterPro" id="IPR027470">
    <property type="entry name" value="Cation_efflux_CTD"/>
</dbReference>
<dbReference type="InterPro" id="IPR002524">
    <property type="entry name" value="Cation_efflux"/>
</dbReference>
<comment type="similarity">
    <text evidence="2">Belongs to the cation diffusion facilitator (CDF) transporter (TC 2.A.4) family.</text>
</comment>
<evidence type="ECO:0000259" key="9">
    <source>
        <dbReference type="Pfam" id="PF16916"/>
    </source>
</evidence>
<sequence length="331" mass="36871">MPTHTKAVSSTRIMALMLGLALVLLSVKFGAYFLTNSNAILTDALESIINFVTGGVALYSVYLAAKPKDLDHPYGHGKIELISSGLEGALISLAGIAIMVKSVYNLLYPQPIQKMDLGILLTLVTGAVNYAAGRYLVRRGTQEHSLTIIANGKHLLSDAYSSLGLVIGLGCIYFTNILWLDSVVAIIFGSFITYTGYGIVRHSISGVMDEADLQLMDRIITVLNQRRRENWIDLHNLRVIKYGSQLHIDCHLTLPWYFNLQESHKEVEILQEIITQEMGDVVELFVHLDPCLPPASCRLCTKSDCRLREHEFVGRVEWTLDNVSENQKHSL</sequence>
<evidence type="ECO:0000256" key="3">
    <source>
        <dbReference type="ARBA" id="ARBA00022448"/>
    </source>
</evidence>
<comment type="subcellular location">
    <subcellularLocation>
        <location evidence="1">Membrane</location>
        <topology evidence="1">Multi-pass membrane protein</topology>
    </subcellularLocation>
</comment>
<feature type="transmembrane region" description="Helical" evidence="7">
    <location>
        <begin position="158"/>
        <end position="176"/>
    </location>
</feature>
<name>A0A3M9N401_9BACT</name>
<gene>
    <name evidence="10" type="ORF">EFA69_05225</name>
</gene>
<dbReference type="Proteomes" id="UP000271010">
    <property type="component" value="Unassembled WGS sequence"/>
</dbReference>
<evidence type="ECO:0000256" key="2">
    <source>
        <dbReference type="ARBA" id="ARBA00008114"/>
    </source>
</evidence>
<dbReference type="GO" id="GO:0015093">
    <property type="term" value="F:ferrous iron transmembrane transporter activity"/>
    <property type="evidence" value="ECO:0007669"/>
    <property type="project" value="TreeGrafter"/>
</dbReference>
<evidence type="ECO:0000259" key="8">
    <source>
        <dbReference type="Pfam" id="PF01545"/>
    </source>
</evidence>
<evidence type="ECO:0000256" key="1">
    <source>
        <dbReference type="ARBA" id="ARBA00004141"/>
    </source>
</evidence>
<keyword evidence="5 7" id="KW-1133">Transmembrane helix</keyword>
<dbReference type="SUPFAM" id="SSF160240">
    <property type="entry name" value="Cation efflux protein cytoplasmic domain-like"/>
    <property type="match status" value="1"/>
</dbReference>
<dbReference type="InterPro" id="IPR050291">
    <property type="entry name" value="CDF_Transporter"/>
</dbReference>
<keyword evidence="3" id="KW-0813">Transport</keyword>
<dbReference type="GO" id="GO:0005886">
    <property type="term" value="C:plasma membrane"/>
    <property type="evidence" value="ECO:0007669"/>
    <property type="project" value="TreeGrafter"/>
</dbReference>
<dbReference type="Pfam" id="PF01545">
    <property type="entry name" value="Cation_efflux"/>
    <property type="match status" value="1"/>
</dbReference>
<dbReference type="RefSeq" id="WP_123132049.1">
    <property type="nucleotide sequence ID" value="NZ_RJJE01000003.1"/>
</dbReference>